<dbReference type="Proteomes" id="UP001367508">
    <property type="component" value="Unassembled WGS sequence"/>
</dbReference>
<keyword evidence="3" id="KW-1185">Reference proteome</keyword>
<keyword evidence="1" id="KW-0472">Membrane</keyword>
<evidence type="ECO:0000313" key="3">
    <source>
        <dbReference type="Proteomes" id="UP001367508"/>
    </source>
</evidence>
<protein>
    <submittedName>
        <fullName evidence="2">Uncharacterized protein</fullName>
    </submittedName>
</protein>
<name>A0AAN9Q2A7_CANGL</name>
<accession>A0AAN9Q2A7</accession>
<keyword evidence="1" id="KW-1133">Transmembrane helix</keyword>
<dbReference type="AlphaFoldDB" id="A0AAN9Q2A7"/>
<organism evidence="2 3">
    <name type="scientific">Canavalia gladiata</name>
    <name type="common">Sword bean</name>
    <name type="synonym">Dolichos gladiatus</name>
    <dbReference type="NCBI Taxonomy" id="3824"/>
    <lineage>
        <taxon>Eukaryota</taxon>
        <taxon>Viridiplantae</taxon>
        <taxon>Streptophyta</taxon>
        <taxon>Embryophyta</taxon>
        <taxon>Tracheophyta</taxon>
        <taxon>Spermatophyta</taxon>
        <taxon>Magnoliopsida</taxon>
        <taxon>eudicotyledons</taxon>
        <taxon>Gunneridae</taxon>
        <taxon>Pentapetalae</taxon>
        <taxon>rosids</taxon>
        <taxon>fabids</taxon>
        <taxon>Fabales</taxon>
        <taxon>Fabaceae</taxon>
        <taxon>Papilionoideae</taxon>
        <taxon>50 kb inversion clade</taxon>
        <taxon>NPAAA clade</taxon>
        <taxon>indigoferoid/millettioid clade</taxon>
        <taxon>Phaseoleae</taxon>
        <taxon>Canavalia</taxon>
    </lineage>
</organism>
<keyword evidence="1" id="KW-0812">Transmembrane</keyword>
<reference evidence="2 3" key="1">
    <citation type="submission" date="2024-01" db="EMBL/GenBank/DDBJ databases">
        <title>The genomes of 5 underutilized Papilionoideae crops provide insights into root nodulation and disease resistanc.</title>
        <authorList>
            <person name="Jiang F."/>
        </authorList>
    </citation>
    <scope>NUCLEOTIDE SEQUENCE [LARGE SCALE GENOMIC DNA]</scope>
    <source>
        <strain evidence="2">LVBAO_FW01</strain>
        <tissue evidence="2">Leaves</tissue>
    </source>
</reference>
<proteinExistence type="predicted"/>
<comment type="caution">
    <text evidence="2">The sequence shown here is derived from an EMBL/GenBank/DDBJ whole genome shotgun (WGS) entry which is preliminary data.</text>
</comment>
<feature type="transmembrane region" description="Helical" evidence="1">
    <location>
        <begin position="15"/>
        <end position="35"/>
    </location>
</feature>
<gene>
    <name evidence="2" type="ORF">VNO77_32616</name>
</gene>
<dbReference type="EMBL" id="JAYMYQ010000007">
    <property type="protein sequence ID" value="KAK7321725.1"/>
    <property type="molecule type" value="Genomic_DNA"/>
</dbReference>
<sequence length="73" mass="8114">MCSSRLSNNDLTFPYIYYVVSSFLGMLLCDFHLGVTGKIGSECFITLCIFSVPSVSLGHDLNMFVTGRHVVMQ</sequence>
<evidence type="ECO:0000256" key="1">
    <source>
        <dbReference type="SAM" id="Phobius"/>
    </source>
</evidence>
<evidence type="ECO:0000313" key="2">
    <source>
        <dbReference type="EMBL" id="KAK7321725.1"/>
    </source>
</evidence>